<evidence type="ECO:0000256" key="5">
    <source>
        <dbReference type="ARBA" id="ARBA00022989"/>
    </source>
</evidence>
<sequence length="721" mass="80129">MAGLSLSRPSLSKVSALISSHPACSLRPIVALFLAVLFTAISDDASAEEIWNLPRPVLGYESYLDVSPVRYMVPDGISVMNFTFQTSKSFLHCPQESLKFLLQRGGLPLITRTNSTFPDNFLVNDDPSLHFSLRPGVLFSFGLNQPLPGSWYVVAYHEGVDTKIRQKGFNDGDKCIYSYMSQLQLGPPVKAQRINIMERHMVTVGPQDSIFSFKVPRSTSSFQVIVDSCDPEDCSLVLSSLSSQAQLPQPAKKVCTNGTMGCALDVPSPSLQSLQFVYISSERANQRISFTVTVMGCPSELVKGNCASMGVLDRIQALEPFTALYGYIERKTISFTVGADIAPYVVVPFDILEPNDVGATLKWRMQPINFTDAQVLVCGALLYDRLPELTDHFDVCQDLGWSVRANYSEAGNHEVVQYVPYPRAGLWHILLQATCFDDKGQRLPKCPSIVFMDVSLEVQPCIDGGCRDRGSCEFVTRGSDLIAYTSCQCDADFQGYGCTDDTNAPSPALQKAGAYLLTLSNLFFVPAIVIATRRGFVVEAFVYFYTMFFSTFYHACDGERVMEYRLCIMKYDVLQLSDFFGSACSLWFTIVAMASIPYRHISPVLQVAGPLGLFIGVVYDRHSLCLIAVPIFCGLGLIICSWGHKMYKRRKLYPSPRRYLLFLMPGVVLAAVGAAVFSFVETKDNYKYVHSFWHVSIALCICFLLPPKRVGEKGELKLNFD</sequence>
<feature type="domain" description="EGF-like" evidence="9">
    <location>
        <begin position="487"/>
        <end position="498"/>
    </location>
</feature>
<evidence type="ECO:0000256" key="8">
    <source>
        <dbReference type="SAM" id="SignalP"/>
    </source>
</evidence>
<evidence type="ECO:0000256" key="1">
    <source>
        <dbReference type="ARBA" id="ARBA00004651"/>
    </source>
</evidence>
<evidence type="ECO:0000256" key="2">
    <source>
        <dbReference type="ARBA" id="ARBA00005542"/>
    </source>
</evidence>
<feature type="transmembrane region" description="Helical" evidence="7">
    <location>
        <begin position="573"/>
        <end position="594"/>
    </location>
</feature>
<keyword evidence="10" id="KW-1185">Reference proteome</keyword>
<accession>A0ABM1ADP3</accession>
<evidence type="ECO:0000313" key="11">
    <source>
        <dbReference type="RefSeq" id="XP_012945704.1"/>
    </source>
</evidence>
<gene>
    <name evidence="11" type="primary">LOC101863155</name>
</gene>
<feature type="transmembrane region" description="Helical" evidence="7">
    <location>
        <begin position="625"/>
        <end position="647"/>
    </location>
</feature>
<comment type="similarity">
    <text evidence="2">Belongs to the TMEM8 family.</text>
</comment>
<evidence type="ECO:0000256" key="3">
    <source>
        <dbReference type="ARBA" id="ARBA00022475"/>
    </source>
</evidence>
<feature type="signal peptide" evidence="8">
    <location>
        <begin position="1"/>
        <end position="47"/>
    </location>
</feature>
<dbReference type="PROSITE" id="PS00022">
    <property type="entry name" value="EGF_1"/>
    <property type="match status" value="1"/>
</dbReference>
<reference evidence="11" key="1">
    <citation type="submission" date="2025-08" db="UniProtKB">
        <authorList>
            <consortium name="RefSeq"/>
        </authorList>
    </citation>
    <scope>IDENTIFICATION</scope>
</reference>
<name>A0ABM1ADP3_APLCA</name>
<organism evidence="10 11">
    <name type="scientific">Aplysia californica</name>
    <name type="common">California sea hare</name>
    <dbReference type="NCBI Taxonomy" id="6500"/>
    <lineage>
        <taxon>Eukaryota</taxon>
        <taxon>Metazoa</taxon>
        <taxon>Spiralia</taxon>
        <taxon>Lophotrochozoa</taxon>
        <taxon>Mollusca</taxon>
        <taxon>Gastropoda</taxon>
        <taxon>Heterobranchia</taxon>
        <taxon>Euthyneura</taxon>
        <taxon>Tectipleura</taxon>
        <taxon>Aplysiida</taxon>
        <taxon>Aplysioidea</taxon>
        <taxon>Aplysiidae</taxon>
        <taxon>Aplysia</taxon>
    </lineage>
</organism>
<keyword evidence="4 7" id="KW-0812">Transmembrane</keyword>
<keyword evidence="3" id="KW-1003">Cell membrane</keyword>
<feature type="transmembrane region" description="Helical" evidence="7">
    <location>
        <begin position="686"/>
        <end position="705"/>
    </location>
</feature>
<keyword evidence="5 7" id="KW-1133">Transmembrane helix</keyword>
<feature type="transmembrane region" description="Helical" evidence="7">
    <location>
        <begin position="512"/>
        <end position="531"/>
    </location>
</feature>
<evidence type="ECO:0000313" key="10">
    <source>
        <dbReference type="Proteomes" id="UP000694888"/>
    </source>
</evidence>
<dbReference type="PANTHER" id="PTHR14319">
    <property type="entry name" value="FIVE-SPAN TRANSMEMBRANE PROTEIN M83"/>
    <property type="match status" value="1"/>
</dbReference>
<keyword evidence="8" id="KW-0732">Signal</keyword>
<dbReference type="GeneID" id="101863155"/>
<evidence type="ECO:0000256" key="7">
    <source>
        <dbReference type="SAM" id="Phobius"/>
    </source>
</evidence>
<feature type="chain" id="PRO_5045395851" evidence="8">
    <location>
        <begin position="48"/>
        <end position="721"/>
    </location>
</feature>
<dbReference type="InterPro" id="IPR000742">
    <property type="entry name" value="EGF"/>
</dbReference>
<dbReference type="InterPro" id="IPR021910">
    <property type="entry name" value="NGX6/PGAP6/MYMK"/>
</dbReference>
<protein>
    <submittedName>
        <fullName evidence="11">Post-GPI attachment to proteins factor 6</fullName>
    </submittedName>
</protein>
<evidence type="ECO:0000256" key="6">
    <source>
        <dbReference type="ARBA" id="ARBA00023136"/>
    </source>
</evidence>
<dbReference type="RefSeq" id="XP_012945704.1">
    <property type="nucleotide sequence ID" value="XM_013090250.2"/>
</dbReference>
<comment type="subcellular location">
    <subcellularLocation>
        <location evidence="1">Cell membrane</location>
        <topology evidence="1">Multi-pass membrane protein</topology>
    </subcellularLocation>
</comment>
<evidence type="ECO:0000259" key="9">
    <source>
        <dbReference type="PROSITE" id="PS00022"/>
    </source>
</evidence>
<feature type="transmembrane region" description="Helical" evidence="7">
    <location>
        <begin position="536"/>
        <end position="553"/>
    </location>
</feature>
<dbReference type="PANTHER" id="PTHR14319:SF3">
    <property type="entry name" value="TRANSMEMBRANE PROTEIN-LIKE PROTEIN"/>
    <property type="match status" value="1"/>
</dbReference>
<keyword evidence="6 7" id="KW-0472">Membrane</keyword>
<evidence type="ECO:0000256" key="4">
    <source>
        <dbReference type="ARBA" id="ARBA00022692"/>
    </source>
</evidence>
<dbReference type="Proteomes" id="UP000694888">
    <property type="component" value="Unplaced"/>
</dbReference>
<dbReference type="Pfam" id="PF12036">
    <property type="entry name" value="DUF3522"/>
    <property type="match status" value="1"/>
</dbReference>
<proteinExistence type="inferred from homology"/>
<feature type="transmembrane region" description="Helical" evidence="7">
    <location>
        <begin position="659"/>
        <end position="680"/>
    </location>
</feature>